<evidence type="ECO:0000256" key="2">
    <source>
        <dbReference type="ARBA" id="ARBA00007441"/>
    </source>
</evidence>
<dbReference type="InterPro" id="IPR015422">
    <property type="entry name" value="PyrdxlP-dep_Trfase_small"/>
</dbReference>
<dbReference type="Pfam" id="PF00155">
    <property type="entry name" value="Aminotran_1_2"/>
    <property type="match status" value="1"/>
</dbReference>
<dbReference type="RefSeq" id="WP_152124417.1">
    <property type="nucleotide sequence ID" value="NZ_WELI01000003.1"/>
</dbReference>
<organism evidence="7 8">
    <name type="scientific">Rudanella paleaurantiibacter</name>
    <dbReference type="NCBI Taxonomy" id="2614655"/>
    <lineage>
        <taxon>Bacteria</taxon>
        <taxon>Pseudomonadati</taxon>
        <taxon>Bacteroidota</taxon>
        <taxon>Cytophagia</taxon>
        <taxon>Cytophagales</taxon>
        <taxon>Cytophagaceae</taxon>
        <taxon>Rudanella</taxon>
    </lineage>
</organism>
<evidence type="ECO:0000256" key="5">
    <source>
        <dbReference type="ARBA" id="ARBA00022898"/>
    </source>
</evidence>
<comment type="cofactor">
    <cofactor evidence="1">
        <name>pyridoxal 5'-phosphate</name>
        <dbReference type="ChEBI" id="CHEBI:597326"/>
    </cofactor>
</comment>
<keyword evidence="5" id="KW-0663">Pyridoxal phosphate</keyword>
<dbReference type="NCBIfam" id="NF006569">
    <property type="entry name" value="PRK09082.1"/>
    <property type="match status" value="1"/>
</dbReference>
<keyword evidence="3 7" id="KW-0032">Aminotransferase</keyword>
<accession>A0A7J5U1E5</accession>
<keyword evidence="8" id="KW-1185">Reference proteome</keyword>
<evidence type="ECO:0000313" key="7">
    <source>
        <dbReference type="EMBL" id="KAB7731447.1"/>
    </source>
</evidence>
<comment type="similarity">
    <text evidence="2">Belongs to the class-I pyridoxal-phosphate-dependent aminotransferase family.</text>
</comment>
<dbReference type="InterPro" id="IPR015421">
    <property type="entry name" value="PyrdxlP-dep_Trfase_major"/>
</dbReference>
<reference evidence="7 8" key="1">
    <citation type="submission" date="2019-10" db="EMBL/GenBank/DDBJ databases">
        <title>Rudanella paleaurantiibacter sp. nov., isolated from sludge.</title>
        <authorList>
            <person name="Xu S.Q."/>
        </authorList>
    </citation>
    <scope>NUCLEOTIDE SEQUENCE [LARGE SCALE GENOMIC DNA]</scope>
    <source>
        <strain evidence="7 8">HX-22-17</strain>
    </source>
</reference>
<evidence type="ECO:0000259" key="6">
    <source>
        <dbReference type="Pfam" id="PF00155"/>
    </source>
</evidence>
<name>A0A7J5U1E5_9BACT</name>
<gene>
    <name evidence="7" type="ORF">F5984_11710</name>
</gene>
<dbReference type="AlphaFoldDB" id="A0A7J5U1E5"/>
<keyword evidence="4 7" id="KW-0808">Transferase</keyword>
<protein>
    <submittedName>
        <fullName evidence="7">Aminotransferase class I/II-fold pyridoxal phosphate-dependent enzyme</fullName>
    </submittedName>
</protein>
<sequence length="403" mass="44487">MLANGPLPTLPDKLPHVGTTIFTVMSALANQTGALNLSQGFPSFPADPALLALVTEAMAQHHNQYAPMPGVPDLREAIAGKIQADYEVDYHPADEITVTSGATEALFAAISTVVQATGTGGGPDEVIVFEPAYDSYVPAIELNGGVPVYVSLAPPHYAIDWDAVRAKITPRTRLIMVNTPHNPTGRVWTRDDVNQLAAIAEAHNLLIISDEVYEHIVFDQDTGAGRQHHSLMTHPGLRERTFVCGSFGKTFHVTGWKIGYCLAPKVLTAAFRKIHQFVTFSVPTPMQYALARYLQEPERYQTLSAFYEQKRNTFLDAIAGSPFRYIPTEGTFFQTLAYGHLTDEPDTELAIRLTHEIGVASIPLSVFYHDRRDYRMLRFCFAKDDAMLREAGSRLKAWANGLV</sequence>
<comment type="caution">
    <text evidence="7">The sequence shown here is derived from an EMBL/GenBank/DDBJ whole genome shotgun (WGS) entry which is preliminary data.</text>
</comment>
<dbReference type="PANTHER" id="PTHR43807">
    <property type="entry name" value="FI04487P"/>
    <property type="match status" value="1"/>
</dbReference>
<dbReference type="Gene3D" id="3.90.1150.10">
    <property type="entry name" value="Aspartate Aminotransferase, domain 1"/>
    <property type="match status" value="1"/>
</dbReference>
<dbReference type="GO" id="GO:0016212">
    <property type="term" value="F:kynurenine-oxoglutarate transaminase activity"/>
    <property type="evidence" value="ECO:0007669"/>
    <property type="project" value="TreeGrafter"/>
</dbReference>
<evidence type="ECO:0000256" key="1">
    <source>
        <dbReference type="ARBA" id="ARBA00001933"/>
    </source>
</evidence>
<dbReference type="FunFam" id="3.40.640.10:FF:000033">
    <property type="entry name" value="Aspartate aminotransferase"/>
    <property type="match status" value="1"/>
</dbReference>
<dbReference type="PANTHER" id="PTHR43807:SF20">
    <property type="entry name" value="FI04487P"/>
    <property type="match status" value="1"/>
</dbReference>
<evidence type="ECO:0000256" key="3">
    <source>
        <dbReference type="ARBA" id="ARBA00022576"/>
    </source>
</evidence>
<dbReference type="InterPro" id="IPR004839">
    <property type="entry name" value="Aminotransferase_I/II_large"/>
</dbReference>
<dbReference type="Gene3D" id="3.40.640.10">
    <property type="entry name" value="Type I PLP-dependent aspartate aminotransferase-like (Major domain)"/>
    <property type="match status" value="1"/>
</dbReference>
<dbReference type="InterPro" id="IPR051326">
    <property type="entry name" value="Kynurenine-oxoglutarate_AT"/>
</dbReference>
<dbReference type="InterPro" id="IPR015424">
    <property type="entry name" value="PyrdxlP-dep_Trfase"/>
</dbReference>
<evidence type="ECO:0000313" key="8">
    <source>
        <dbReference type="Proteomes" id="UP000488299"/>
    </source>
</evidence>
<evidence type="ECO:0000256" key="4">
    <source>
        <dbReference type="ARBA" id="ARBA00022679"/>
    </source>
</evidence>
<dbReference type="SUPFAM" id="SSF53383">
    <property type="entry name" value="PLP-dependent transferases"/>
    <property type="match status" value="1"/>
</dbReference>
<dbReference type="Proteomes" id="UP000488299">
    <property type="component" value="Unassembled WGS sequence"/>
</dbReference>
<dbReference type="EMBL" id="WELI01000003">
    <property type="protein sequence ID" value="KAB7731447.1"/>
    <property type="molecule type" value="Genomic_DNA"/>
</dbReference>
<feature type="domain" description="Aminotransferase class I/classII large" evidence="6">
    <location>
        <begin position="35"/>
        <end position="394"/>
    </location>
</feature>
<proteinExistence type="inferred from homology"/>
<dbReference type="GO" id="GO:0005737">
    <property type="term" value="C:cytoplasm"/>
    <property type="evidence" value="ECO:0007669"/>
    <property type="project" value="TreeGrafter"/>
</dbReference>
<dbReference type="GO" id="GO:0030170">
    <property type="term" value="F:pyridoxal phosphate binding"/>
    <property type="evidence" value="ECO:0007669"/>
    <property type="project" value="InterPro"/>
</dbReference>
<dbReference type="CDD" id="cd00609">
    <property type="entry name" value="AAT_like"/>
    <property type="match status" value="1"/>
</dbReference>